<reference evidence="2 3" key="1">
    <citation type="journal article" date="2015" name="Genome Biol.">
        <title>Comparative genomics of Steinernema reveals deeply conserved gene regulatory networks.</title>
        <authorList>
            <person name="Dillman A.R."/>
            <person name="Macchietto M."/>
            <person name="Porter C.F."/>
            <person name="Rogers A."/>
            <person name="Williams B."/>
            <person name="Antoshechkin I."/>
            <person name="Lee M.M."/>
            <person name="Goodwin Z."/>
            <person name="Lu X."/>
            <person name="Lewis E.E."/>
            <person name="Goodrich-Blair H."/>
            <person name="Stock S.P."/>
            <person name="Adams B.J."/>
            <person name="Sternberg P.W."/>
            <person name="Mortazavi A."/>
        </authorList>
    </citation>
    <scope>NUCLEOTIDE SEQUENCE [LARGE SCALE GENOMIC DNA]</scope>
    <source>
        <strain evidence="2 3">ALL</strain>
    </source>
</reference>
<proteinExistence type="predicted"/>
<gene>
    <name evidence="2" type="ORF">L596_016101</name>
</gene>
<feature type="transmembrane region" description="Helical" evidence="1">
    <location>
        <begin position="113"/>
        <end position="135"/>
    </location>
</feature>
<evidence type="ECO:0000256" key="1">
    <source>
        <dbReference type="SAM" id="Phobius"/>
    </source>
</evidence>
<name>A0A4U5NHL3_STECR</name>
<protein>
    <submittedName>
        <fullName evidence="2">Uncharacterized protein</fullName>
    </submittedName>
</protein>
<comment type="caution">
    <text evidence="2">The sequence shown here is derived from an EMBL/GenBank/DDBJ whole genome shotgun (WGS) entry which is preliminary data.</text>
</comment>
<reference evidence="2 3" key="2">
    <citation type="journal article" date="2019" name="G3 (Bethesda)">
        <title>Hybrid Assembly of the Genome of the Entomopathogenic Nematode Steinernema carpocapsae Identifies the X-Chromosome.</title>
        <authorList>
            <person name="Serra L."/>
            <person name="Macchietto M."/>
            <person name="Macias-Munoz A."/>
            <person name="McGill C.J."/>
            <person name="Rodriguez I.M."/>
            <person name="Rodriguez B."/>
            <person name="Murad R."/>
            <person name="Mortazavi A."/>
        </authorList>
    </citation>
    <scope>NUCLEOTIDE SEQUENCE [LARGE SCALE GENOMIC DNA]</scope>
    <source>
        <strain evidence="2 3">ALL</strain>
    </source>
</reference>
<dbReference type="EMBL" id="AZBU02000004">
    <property type="protein sequence ID" value="TKR82364.1"/>
    <property type="molecule type" value="Genomic_DNA"/>
</dbReference>
<keyword evidence="1" id="KW-0472">Membrane</keyword>
<organism evidence="2 3">
    <name type="scientific">Steinernema carpocapsae</name>
    <name type="common">Entomopathogenic nematode</name>
    <dbReference type="NCBI Taxonomy" id="34508"/>
    <lineage>
        <taxon>Eukaryota</taxon>
        <taxon>Metazoa</taxon>
        <taxon>Ecdysozoa</taxon>
        <taxon>Nematoda</taxon>
        <taxon>Chromadorea</taxon>
        <taxon>Rhabditida</taxon>
        <taxon>Tylenchina</taxon>
        <taxon>Panagrolaimomorpha</taxon>
        <taxon>Strongyloidoidea</taxon>
        <taxon>Steinernematidae</taxon>
        <taxon>Steinernema</taxon>
    </lineage>
</organism>
<sequence length="197" mass="22504">MRCQRPVLCDYSTLSTDQRSMSQARLVAFNPTLHQCAAKLKSTFTTCVIKLKRFQGVFQLSNGSITKSKPRFYTDSSQAAFIGIFLSLEIDLPQQQLLHYPLRDNPCPDAPRAINSVAIVLLFILSNFTISNSAIKWQVIQMRQKDERVEMANEVVNVYKNINALWTWKTHDSQLTFTHSPHNRSPPLKSEVSVKLF</sequence>
<keyword evidence="3" id="KW-1185">Reference proteome</keyword>
<evidence type="ECO:0000313" key="3">
    <source>
        <dbReference type="Proteomes" id="UP000298663"/>
    </source>
</evidence>
<dbReference type="Proteomes" id="UP000298663">
    <property type="component" value="Unassembled WGS sequence"/>
</dbReference>
<keyword evidence="1" id="KW-0812">Transmembrane</keyword>
<accession>A0A4U5NHL3</accession>
<evidence type="ECO:0000313" key="2">
    <source>
        <dbReference type="EMBL" id="TKR82364.1"/>
    </source>
</evidence>
<keyword evidence="1" id="KW-1133">Transmembrane helix</keyword>
<dbReference type="AlphaFoldDB" id="A0A4U5NHL3"/>